<dbReference type="AlphaFoldDB" id="A0A2T3AM98"/>
<organism evidence="2 3">
    <name type="scientific">Coniella lustricola</name>
    <dbReference type="NCBI Taxonomy" id="2025994"/>
    <lineage>
        <taxon>Eukaryota</taxon>
        <taxon>Fungi</taxon>
        <taxon>Dikarya</taxon>
        <taxon>Ascomycota</taxon>
        <taxon>Pezizomycotina</taxon>
        <taxon>Sordariomycetes</taxon>
        <taxon>Sordariomycetidae</taxon>
        <taxon>Diaporthales</taxon>
        <taxon>Schizoparmaceae</taxon>
        <taxon>Coniella</taxon>
    </lineage>
</organism>
<feature type="compositionally biased region" description="Polar residues" evidence="1">
    <location>
        <begin position="336"/>
        <end position="348"/>
    </location>
</feature>
<gene>
    <name evidence="2" type="ORF">BD289DRAFT_478385</name>
</gene>
<dbReference type="Proteomes" id="UP000241462">
    <property type="component" value="Unassembled WGS sequence"/>
</dbReference>
<feature type="compositionally biased region" description="Low complexity" evidence="1">
    <location>
        <begin position="518"/>
        <end position="530"/>
    </location>
</feature>
<feature type="region of interest" description="Disordered" evidence="1">
    <location>
        <begin position="314"/>
        <end position="353"/>
    </location>
</feature>
<protein>
    <submittedName>
        <fullName evidence="2">Uncharacterized protein</fullName>
    </submittedName>
</protein>
<dbReference type="EMBL" id="KZ678374">
    <property type="protein sequence ID" value="PSS03538.1"/>
    <property type="molecule type" value="Genomic_DNA"/>
</dbReference>
<keyword evidence="3" id="KW-1185">Reference proteome</keyword>
<reference evidence="2 3" key="1">
    <citation type="journal article" date="2018" name="Mycol. Prog.">
        <title>Coniella lustricola, a new species from submerged detritus.</title>
        <authorList>
            <person name="Raudabaugh D.B."/>
            <person name="Iturriaga T."/>
            <person name="Carver A."/>
            <person name="Mondo S."/>
            <person name="Pangilinan J."/>
            <person name="Lipzen A."/>
            <person name="He G."/>
            <person name="Amirebrahimi M."/>
            <person name="Grigoriev I.V."/>
            <person name="Miller A.N."/>
        </authorList>
    </citation>
    <scope>NUCLEOTIDE SEQUENCE [LARGE SCALE GENOMIC DNA]</scope>
    <source>
        <strain evidence="2 3">B22-T-1</strain>
    </source>
</reference>
<name>A0A2T3AM98_9PEZI</name>
<evidence type="ECO:0000313" key="3">
    <source>
        <dbReference type="Proteomes" id="UP000241462"/>
    </source>
</evidence>
<accession>A0A2T3AM98</accession>
<feature type="region of interest" description="Disordered" evidence="1">
    <location>
        <begin position="448"/>
        <end position="544"/>
    </location>
</feature>
<feature type="compositionally biased region" description="Low complexity" evidence="1">
    <location>
        <begin position="451"/>
        <end position="472"/>
    </location>
</feature>
<dbReference type="InParanoid" id="A0A2T3AM98"/>
<evidence type="ECO:0000313" key="2">
    <source>
        <dbReference type="EMBL" id="PSS03538.1"/>
    </source>
</evidence>
<proteinExistence type="predicted"/>
<dbReference type="OrthoDB" id="5222159at2759"/>
<sequence>MDLCLVSSSSRSADTASKIVTTPKPIEEMAACELVVASTSSSQDVSHIHVFAPPLNRTGYESKALPPLPTQRRSLTSPLSEDLAQALSSKRAYAADDKPFFFEWEREHHGNAVSLFQRPQSLESSPFIKLTPRPYSAGILEETQRLDYLFLDEVTEPHQSSRTKSKASSAISQHTAPCVAPVRVRTCLEPTIDAAIVQTSPGSREHFSSQPRTSIPKLLQLIGNTSAPASFSIDTPTLHDSSSKIQQLTGLDVREMRSSQDHLQTLCQEIPSVCSEASSTFTGEDYSESMPYDLAESDRSLSYVDSIDAVRTPLAPPRFSPFNSRPGQQLLDPNHNRSSPAAATSSDSIFRPNRLRSDALAPHDRTGNVAAISASATPSDEPASDRLSFMTSLSSEISDSEWELEPTAAELYHDTATSIAKSACLSTEGHYSPPSLRHVAWDSDAPNPLATVPSRYTSVTTTTTTTTANSRNSRSDSSETTGHSPFGSLHLFHNPFRRSKDRSISERRGQHPARLWGSESSSASATAPSSYSPPPSATNASLSPATYTHSFTPLQRQSTPYPPVSCTIKTAVDEAETNGRRSSLLARIMSGASGSTNTSTNVNEGRTAGDLAAAAAAASAAVAADQQQQDYYRRHSFKTSAGGSTIGSATRTASVVSSQAEMMAAAVPTSVSTTNTTSEVSEYTTAGWPGKLLSTAAHAPRSATAAAAAAAAAADESPGLLSRTLNHAKHAATWRIKAESSDNAEKRRGSLKERIRVLW</sequence>
<evidence type="ECO:0000256" key="1">
    <source>
        <dbReference type="SAM" id="MobiDB-lite"/>
    </source>
</evidence>